<proteinExistence type="predicted"/>
<gene>
    <name evidence="4" type="ORF">SAMN05446037_102025</name>
</gene>
<dbReference type="Proteomes" id="UP000198304">
    <property type="component" value="Unassembled WGS sequence"/>
</dbReference>
<feature type="domain" description="G5" evidence="3">
    <location>
        <begin position="369"/>
        <end position="448"/>
    </location>
</feature>
<evidence type="ECO:0000313" key="4">
    <source>
        <dbReference type="EMBL" id="SNS76496.1"/>
    </source>
</evidence>
<reference evidence="4 5" key="1">
    <citation type="submission" date="2017-06" db="EMBL/GenBank/DDBJ databases">
        <authorList>
            <person name="Kim H.J."/>
            <person name="Triplett B.A."/>
        </authorList>
    </citation>
    <scope>NUCLEOTIDE SEQUENCE [LARGE SCALE GENOMIC DNA]</scope>
    <source>
        <strain evidence="4 5">SCA</strain>
    </source>
</reference>
<evidence type="ECO:0000256" key="1">
    <source>
        <dbReference type="ARBA" id="ARBA00022729"/>
    </source>
</evidence>
<accession>A0A239H4W2</accession>
<dbReference type="InterPro" id="IPR022029">
    <property type="entry name" value="YoaR-like_PG-bd"/>
</dbReference>
<keyword evidence="2" id="KW-0472">Membrane</keyword>
<organism evidence="4 5">
    <name type="scientific">Anaerovirgula multivorans</name>
    <dbReference type="NCBI Taxonomy" id="312168"/>
    <lineage>
        <taxon>Bacteria</taxon>
        <taxon>Bacillati</taxon>
        <taxon>Bacillota</taxon>
        <taxon>Clostridia</taxon>
        <taxon>Peptostreptococcales</taxon>
        <taxon>Natronincolaceae</taxon>
        <taxon>Anaerovirgula</taxon>
    </lineage>
</organism>
<keyword evidence="5" id="KW-1185">Reference proteome</keyword>
<evidence type="ECO:0000313" key="5">
    <source>
        <dbReference type="Proteomes" id="UP000198304"/>
    </source>
</evidence>
<dbReference type="PROSITE" id="PS51109">
    <property type="entry name" value="G5"/>
    <property type="match status" value="1"/>
</dbReference>
<dbReference type="AlphaFoldDB" id="A0A239H4W2"/>
<dbReference type="PANTHER" id="PTHR35788">
    <property type="entry name" value="EXPORTED PROTEIN-RELATED"/>
    <property type="match status" value="1"/>
</dbReference>
<dbReference type="InterPro" id="IPR011098">
    <property type="entry name" value="G5_dom"/>
</dbReference>
<dbReference type="InterPro" id="IPR052913">
    <property type="entry name" value="Glycopeptide_resist_protein"/>
</dbReference>
<keyword evidence="2" id="KW-0812">Transmembrane</keyword>
<feature type="transmembrane region" description="Helical" evidence="2">
    <location>
        <begin position="12"/>
        <end position="37"/>
    </location>
</feature>
<dbReference type="PANTHER" id="PTHR35788:SF1">
    <property type="entry name" value="EXPORTED PROTEIN"/>
    <property type="match status" value="1"/>
</dbReference>
<dbReference type="InterPro" id="IPR007391">
    <property type="entry name" value="Vancomycin_resist_VanW"/>
</dbReference>
<dbReference type="OrthoDB" id="9797191at2"/>
<dbReference type="RefSeq" id="WP_089284076.1">
    <property type="nucleotide sequence ID" value="NZ_FZOJ01000020.1"/>
</dbReference>
<evidence type="ECO:0000256" key="2">
    <source>
        <dbReference type="SAM" id="Phobius"/>
    </source>
</evidence>
<keyword evidence="1" id="KW-0732">Signal</keyword>
<evidence type="ECO:0000259" key="3">
    <source>
        <dbReference type="PROSITE" id="PS51109"/>
    </source>
</evidence>
<dbReference type="EMBL" id="FZOJ01000020">
    <property type="protein sequence ID" value="SNS76496.1"/>
    <property type="molecule type" value="Genomic_DNA"/>
</dbReference>
<dbReference type="Pfam" id="PF04294">
    <property type="entry name" value="VanW"/>
    <property type="match status" value="1"/>
</dbReference>
<dbReference type="Pfam" id="PF12229">
    <property type="entry name" value="PG_binding_4"/>
    <property type="match status" value="1"/>
</dbReference>
<dbReference type="Gene3D" id="2.20.230.10">
    <property type="entry name" value="Resuscitation-promoting factor rpfb"/>
    <property type="match status" value="1"/>
</dbReference>
<keyword evidence="2" id="KW-1133">Transmembrane helix</keyword>
<dbReference type="Pfam" id="PF07501">
    <property type="entry name" value="G5"/>
    <property type="match status" value="1"/>
</dbReference>
<protein>
    <submittedName>
        <fullName evidence="4">G5 domain-containing protein</fullName>
    </submittedName>
</protein>
<name>A0A239H4W2_9FIRM</name>
<sequence length="481" mass="54468">MESTVEKSTKKKVILGVIAGIFITTIITMSTLAFLLINKDTIYNEVYIETINVSNLTKQQATQRVENIFGRELEGLKLNLVYENYSRQLPYKDVGYTYLYDDAVEEAYRLGREGNIFNRISNIYALKKNPVYISLQPHYEEEFLESFIEDIEEHINKDAKDATIRRQNGAFQITKEQLGIEIDKDLLVERIIERIETFSQKDISIPISHITPSLTEETLKNIQEVVGEFSTVFNLQMEGRSQNISIAARSINGTLLMPGEGFSFNEKAAGRGYQEAPVIIDGKLVPGIGGGICQVSTTLYNAVVRGNLEVTSRRNHSLSVPYVPLGHDAAVANNHIDFQFKNNFQNPIYIDSFVVGDKVFVKLYGKKEDNFTITLLSDVIEVIEPKIETKKDPDMFIGEKKVEVEPKKGYRVNTYKIYSQNGKEIKREHISRDNYAVVNGVIIEGTKPNSVVEGEVTSKADQLLIEESHSQQEEIIESQEI</sequence>
<dbReference type="SMART" id="SM01208">
    <property type="entry name" value="G5"/>
    <property type="match status" value="1"/>
</dbReference>